<dbReference type="InterPro" id="IPR034085">
    <property type="entry name" value="TOG"/>
</dbReference>
<keyword evidence="7" id="KW-1185">Reference proteome</keyword>
<gene>
    <name evidence="6" type="ORF">FA10DRAFT_247779</name>
</gene>
<evidence type="ECO:0000256" key="1">
    <source>
        <dbReference type="ARBA" id="ARBA00007366"/>
    </source>
</evidence>
<dbReference type="Pfam" id="PF24987">
    <property type="entry name" value="HEAT_EF3_N"/>
    <property type="match status" value="2"/>
</dbReference>
<dbReference type="InterPro" id="IPR011989">
    <property type="entry name" value="ARM-like"/>
</dbReference>
<sequence length="2602" mass="282543">MRTKEVKNWIGASSSSTDVESPYDSSDEMKPDSHMSARKGGLEEEDTLSVETVTAQWDDFMALVSRRVGSGSTKIRIAFMRDRLMPLSGGAKLSTTQQIDLVSTLVETYPRYQDRPSLLQAQRVASGLLQANAEVLQNTLSWAVKEEERLCKPASHGAPVTATSMRANLLGWMCLLFALLCLEHDPSTSQQWPSVVRSFASLYESVAFEASDKPTVAKSATTATRRAVRGCHAAIPLLFKTLCSIPSPKMAPMLGLVVDVCFHLRVGKETEKGSPDGVGRAYVREAKPVVLQFYLTHIVSSKTPLALHIPTALDRFIANELTDENISKTIRPTMEKMLLRSPEVALPIVRSCFEAFSGDTAVHLQALRPSILSASRSSSASTRQGSVDLFRVLASKCRDEATTKATVDELLATLKGGKTSSPEQRASLFAMLAEVRPSVSLSPAIAEGLSALLGKESHEGSMQAAARALKEQLGWCLETDVETTASIAAAINKEVQNAKPPLRKAVCLALGAMFWSLPASLNATAQAKKLGESLLPGFEANLKNASTNTLTSPAGPLEGYIAVAILEGRLATWGLPKIDSFLKTNEVSKGLTALSPKPSFLLNEKVIRKVATAEEEKWLLHALTALVLRRPDAFARDPATVPFALILVAFSGKDASSKKEAILSIEQLVNAHPSLTARLVHRGIMGWLDSRELTAQVQPSASGDDDSTPKAKSVGRELRAALLACTTIEESVDEQIRLDILTDFFVLAHHGEMNGHVFVELCRQSHVDPKALAEARMTQLVQAAREALRVKQLRTAALSALSTLVLVAPAAAVELLSSEVLANLDIEAVRLLTQDDLAMWRTSPDSLYVDVLAKADKKTAVDKNRKDASLEQWEAELRESIAKKKAAATKSLTKEQQAAVDAQKRTEAAVRARVTKLQTQLVDGLQVLCSIASSGTEAIDVKMTPLLQQLLALVAIPQAGILAGEELQEALSALANCCTPRLGEFRVLIKIALLRSINDDLVGEGFRSESLCDLVLRILYRLRFLCDQAPLDLASLSFVEALITRTIKAGGLGDDPDDSAVEQVQLALDFISFHTSACQDERFPRIVFIDDLTHVVATQTSLSKDAVAALRSLGEAIRATSRPEDIQRLLTHALADEVYVRSGSLQALQPLDLTEMDFCLQLWLACHDEDEENSRLALKAWEENGLDVPTNYASLLVGMLEHDHQFVRESTGKALAAAGEMHPETVPQLLVDLRELYELRNVELKPEHDRFGMVIEETVDRPDPWWVRGAVAQAFQHLSPLFLASDLVPFFQFLIERQALGDRSESVRKMMLDAGTNVVDRHGQDQLSELISMFESYLAHPASQTNDDVTEAVIILLGRLARHLDASDKRVAHVVDRLVEALKTPSELVQVAVTDCLPPLAGAIGSEVPRLVEQLFKDLFYAPKYAERRGAAYGLAGLIKGRGISSIAEFRVMQRLEDAIGDKKNVNARQGALMAYETLIATVQRLFEPYLVAILPHLLACFGDGATEIREATSDTARVMMSNVSGYGTKVMMPSLLAGLEEKQWRTKKGAIELLGSMAYCAPRQLSEFLPTIIPKLSEPIKDSHTQVRQAAERALKGFGDVISNPEVKQLVPSIMKALIDPNAKTPVAQRAILAQKWVHVLDGPSLALIIPVIDRGLRGRGAQVQKDAARIVGNLSSITDSKDFVPYLDSLVPLVRNVLVSPVPDARATAAKALGTLVERLGEIHFVDLVPSLLQILKSDASGVDRQGSAQGLAEVLAGLGIERMEALLPDIINNASSSRATVRESHILLLIYLPATFGHRFEPHLGRIVSPILGGIADETDSVREASMRAGRMIIANYSNKAVDLLLPELERGLFDESWRIRMSSIQLIADLLFRITGISGKNEVEAEEEGEEGPQENVVAGHSIQKTLAEALGVERRDHIFASLYILRQDAVVNVRQAGVNVWKALVNNTPKMARDILSILIDMIIRLLAQGIESRETAARALGELVSKLGERILSESIPLLRLRGIEAQDDDEMRVGVCLAVTEILQSSTDHQLEDHEEALVAIVKQGLVDEAQEVREAAAEAFDALRAHMGAAAIDAIEEERADQSTRALQALQEIMRGSADSVFPVLVPSLIEQPISAFNATALATLGTLAGQALYKRIGTILAALADSIEVEEDEEEREVLVSALEAILTSIYEYDGVYQLMTVLLSWTGSSDDAKLRARGCHYFATYCRVKAEDADLGTYGLDWIRRLVSLFDDPNEVVVDEAVPAFDALVKTVPKEDLETIAVPLRHTLETTGQVGKVLPGFQRPRGAAPLGAVFLAGLMNGTPDEREQGALGLADIVERSSSESIKPLIVSMIGPLIRACGDRHLPHVKAAILYALSAMLRYPQHCKPFFPQLQRSFQKAVSDPYSVKVRTTAGQGLGRLMAHQQRVDGVIGDLATAASPGNIPSAQATSDMLDQATSAARALARVLEAAPASNISAAAWQNVVAYFDGAFNTTGLQDQYKQAVADAVGSMAVSAPISDLEGLLSRHIVLNGGSTQPNDPALASLSVAECMDKAAENLHAAAPDGKPQRLARLVGGWVHDGPSIARPAREAKELMKSRLPWARDDAVREVLD</sequence>
<protein>
    <submittedName>
        <fullName evidence="6">ARM repeat-containing protein</fullName>
    </submittedName>
</protein>
<dbReference type="PROSITE" id="PS50077">
    <property type="entry name" value="HEAT_REPEAT"/>
    <property type="match status" value="3"/>
</dbReference>
<evidence type="ECO:0000313" key="6">
    <source>
        <dbReference type="EMBL" id="PWN93529.1"/>
    </source>
</evidence>
<evidence type="ECO:0000256" key="3">
    <source>
        <dbReference type="PROSITE-ProRule" id="PRU00103"/>
    </source>
</evidence>
<keyword evidence="2" id="KW-0677">Repeat</keyword>
<dbReference type="OrthoDB" id="5148094at2759"/>
<dbReference type="GO" id="GO:0019887">
    <property type="term" value="F:protein kinase regulator activity"/>
    <property type="evidence" value="ECO:0007669"/>
    <property type="project" value="TreeGrafter"/>
</dbReference>
<reference evidence="6 7" key="1">
    <citation type="journal article" date="2018" name="Mol. Biol. Evol.">
        <title>Broad Genomic Sampling Reveals a Smut Pathogenic Ancestry of the Fungal Clade Ustilaginomycotina.</title>
        <authorList>
            <person name="Kijpornyongpan T."/>
            <person name="Mondo S.J."/>
            <person name="Barry K."/>
            <person name="Sandor L."/>
            <person name="Lee J."/>
            <person name="Lipzen A."/>
            <person name="Pangilinan J."/>
            <person name="LaButti K."/>
            <person name="Hainaut M."/>
            <person name="Henrissat B."/>
            <person name="Grigoriev I.V."/>
            <person name="Spatafora J.W."/>
            <person name="Aime M.C."/>
        </authorList>
    </citation>
    <scope>NUCLEOTIDE SEQUENCE [LARGE SCALE GENOMIC DNA]</scope>
    <source>
        <strain evidence="6 7">MCA 4198</strain>
    </source>
</reference>
<dbReference type="InterPro" id="IPR056809">
    <property type="entry name" value="HEAT_GCN1_fung"/>
</dbReference>
<dbReference type="GeneID" id="37041383"/>
<dbReference type="SUPFAM" id="SSF48371">
    <property type="entry name" value="ARM repeat"/>
    <property type="match status" value="3"/>
</dbReference>
<dbReference type="Pfam" id="PF24984">
    <property type="entry name" value="HEAT_EF3_GNC1"/>
    <property type="match status" value="1"/>
</dbReference>
<dbReference type="InterPro" id="IPR016024">
    <property type="entry name" value="ARM-type_fold"/>
</dbReference>
<dbReference type="GO" id="GO:0006417">
    <property type="term" value="P:regulation of translation"/>
    <property type="evidence" value="ECO:0007669"/>
    <property type="project" value="TreeGrafter"/>
</dbReference>
<accession>A0A316YW85</accession>
<dbReference type="Pfam" id="PF24916">
    <property type="entry name" value="HEAT_GCN1_fung"/>
    <property type="match status" value="1"/>
</dbReference>
<dbReference type="SMART" id="SM01349">
    <property type="entry name" value="TOG"/>
    <property type="match status" value="1"/>
</dbReference>
<dbReference type="GO" id="GO:0005829">
    <property type="term" value="C:cytosol"/>
    <property type="evidence" value="ECO:0007669"/>
    <property type="project" value="TreeGrafter"/>
</dbReference>
<dbReference type="FunCoup" id="A0A316YW85">
    <property type="interactions" value="763"/>
</dbReference>
<dbReference type="InterPro" id="IPR021133">
    <property type="entry name" value="HEAT_type_2"/>
</dbReference>
<dbReference type="InParanoid" id="A0A316YW85"/>
<feature type="region of interest" description="Disordered" evidence="4">
    <location>
        <begin position="1"/>
        <end position="47"/>
    </location>
</feature>
<comment type="similarity">
    <text evidence="1">Belongs to the GCN1 family.</text>
</comment>
<evidence type="ECO:0000259" key="5">
    <source>
        <dbReference type="SMART" id="SM01349"/>
    </source>
</evidence>
<dbReference type="EMBL" id="KZ819634">
    <property type="protein sequence ID" value="PWN93529.1"/>
    <property type="molecule type" value="Genomic_DNA"/>
</dbReference>
<feature type="domain" description="TOG" evidence="5">
    <location>
        <begin position="1399"/>
        <end position="1632"/>
    </location>
</feature>
<dbReference type="Gene3D" id="1.25.10.10">
    <property type="entry name" value="Leucine-rich Repeat Variant"/>
    <property type="match status" value="6"/>
</dbReference>
<dbReference type="InterPro" id="IPR056810">
    <property type="entry name" value="GNC1-like_N"/>
</dbReference>
<dbReference type="Pfam" id="PF24993">
    <property type="entry name" value="GNC1_N"/>
    <property type="match status" value="1"/>
</dbReference>
<dbReference type="InterPro" id="IPR022716">
    <property type="entry name" value="Gcn1_N"/>
</dbReference>
<feature type="repeat" description="HEAT" evidence="3">
    <location>
        <begin position="1692"/>
        <end position="1730"/>
    </location>
</feature>
<evidence type="ECO:0000256" key="4">
    <source>
        <dbReference type="SAM" id="MobiDB-lite"/>
    </source>
</evidence>
<dbReference type="Proteomes" id="UP000245768">
    <property type="component" value="Unassembled WGS sequence"/>
</dbReference>
<dbReference type="GO" id="GO:0034198">
    <property type="term" value="P:cellular response to amino acid starvation"/>
    <property type="evidence" value="ECO:0007669"/>
    <property type="project" value="TreeGrafter"/>
</dbReference>
<organism evidence="6 7">
    <name type="scientific">Acaromyces ingoldii</name>
    <dbReference type="NCBI Taxonomy" id="215250"/>
    <lineage>
        <taxon>Eukaryota</taxon>
        <taxon>Fungi</taxon>
        <taxon>Dikarya</taxon>
        <taxon>Basidiomycota</taxon>
        <taxon>Ustilaginomycotina</taxon>
        <taxon>Exobasidiomycetes</taxon>
        <taxon>Exobasidiales</taxon>
        <taxon>Cryptobasidiaceae</taxon>
        <taxon>Acaromyces</taxon>
    </lineage>
</organism>
<dbReference type="PANTHER" id="PTHR23346:SF7">
    <property type="entry name" value="STALLED RIBOSOME SENSOR GCN1"/>
    <property type="match status" value="1"/>
</dbReference>
<proteinExistence type="inferred from homology"/>
<evidence type="ECO:0000256" key="2">
    <source>
        <dbReference type="ARBA" id="ARBA00022737"/>
    </source>
</evidence>
<feature type="repeat" description="HEAT" evidence="3">
    <location>
        <begin position="2045"/>
        <end position="2082"/>
    </location>
</feature>
<evidence type="ECO:0000313" key="7">
    <source>
        <dbReference type="Proteomes" id="UP000245768"/>
    </source>
</evidence>
<dbReference type="Pfam" id="PF12074">
    <property type="entry name" value="Gcn1_N"/>
    <property type="match status" value="1"/>
</dbReference>
<dbReference type="RefSeq" id="XP_025380727.1">
    <property type="nucleotide sequence ID" value="XM_025519467.1"/>
</dbReference>
<name>A0A316YW85_9BASI</name>
<feature type="repeat" description="HEAT" evidence="3">
    <location>
        <begin position="1573"/>
        <end position="1611"/>
    </location>
</feature>
<dbReference type="Pfam" id="PF23271">
    <property type="entry name" value="HEAT_GCN1"/>
    <property type="match status" value="1"/>
</dbReference>
<dbReference type="PANTHER" id="PTHR23346">
    <property type="entry name" value="TRANSLATIONAL ACTIVATOR GCN1-RELATED"/>
    <property type="match status" value="1"/>
</dbReference>
<dbReference type="STRING" id="215250.A0A316YW85"/>
<dbReference type="InterPro" id="IPR057546">
    <property type="entry name" value="HEAT_GCN1"/>
</dbReference>